<evidence type="ECO:0000256" key="1">
    <source>
        <dbReference type="SAM" id="SignalP"/>
    </source>
</evidence>
<evidence type="ECO:0008006" key="4">
    <source>
        <dbReference type="Google" id="ProtNLM"/>
    </source>
</evidence>
<accession>A0ABX3CJT7</accession>
<keyword evidence="1" id="KW-0732">Signal</keyword>
<organism evidence="2 3">
    <name type="scientific">Cytobacillus oceanisediminis</name>
    <dbReference type="NCBI Taxonomy" id="665099"/>
    <lineage>
        <taxon>Bacteria</taxon>
        <taxon>Bacillati</taxon>
        <taxon>Bacillota</taxon>
        <taxon>Bacilli</taxon>
        <taxon>Bacillales</taxon>
        <taxon>Bacillaceae</taxon>
        <taxon>Cytobacillus</taxon>
    </lineage>
</organism>
<comment type="caution">
    <text evidence="2">The sequence shown here is derived from an EMBL/GenBank/DDBJ whole genome shotgun (WGS) entry which is preliminary data.</text>
</comment>
<feature type="signal peptide" evidence="1">
    <location>
        <begin position="1"/>
        <end position="18"/>
    </location>
</feature>
<evidence type="ECO:0000313" key="2">
    <source>
        <dbReference type="EMBL" id="OHX41326.1"/>
    </source>
</evidence>
<protein>
    <recommendedName>
        <fullName evidence="4">MucB/RseB-like sigma(E) regulatory protein</fullName>
    </recommendedName>
</protein>
<dbReference type="EMBL" id="MBRJ01000059">
    <property type="protein sequence ID" value="OHX41326.1"/>
    <property type="molecule type" value="Genomic_DNA"/>
</dbReference>
<dbReference type="RefSeq" id="WP_035333495.1">
    <property type="nucleotide sequence ID" value="NZ_MBRJ01000059.1"/>
</dbReference>
<feature type="chain" id="PRO_5047269392" description="MucB/RseB-like sigma(E) regulatory protein" evidence="1">
    <location>
        <begin position="19"/>
        <end position="273"/>
    </location>
</feature>
<dbReference type="Proteomes" id="UP000180194">
    <property type="component" value="Unassembled WGS sequence"/>
</dbReference>
<proteinExistence type="predicted"/>
<reference evidence="2 3" key="1">
    <citation type="submission" date="2016-07" db="EMBL/GenBank/DDBJ databases">
        <title>Bacillus oceanisediminis whole genome.</title>
        <authorList>
            <person name="Pal Y."/>
            <person name="Verma A."/>
            <person name="Mual P."/>
            <person name="Srinivasan K."/>
        </authorList>
    </citation>
    <scope>NUCLEOTIDE SEQUENCE [LARGE SCALE GENOMIC DNA]</scope>
    <source>
        <strain evidence="2 3">Bhandara28</strain>
    </source>
</reference>
<name>A0ABX3CJT7_9BACI</name>
<keyword evidence="3" id="KW-1185">Reference proteome</keyword>
<sequence length="273" mass="31283">MKKLTLTLSILCFVVILAAFNPITNTTQPIEVSKEEIHSKMLNSINYFKSAKGNFVYSDNTGIEYTVDYHVKTKDNPSSVVTMNDHGEKSTQSFNEKSSLIIDHEKEAYNELAVPENFSKEMWAHLEKEDKKPKARYQKENGEKVYVHYVDPTQMGIAQDSLYPQSIAMGFLEDYDQWEITDVLSKENGGLHNLDTIVIEGTLNDYYQKKHSAKTFKLWVSKDTGILLNYEEYNDTGDVVISQITKSIKLNQNVKDRIAVPAVPKNYKKTEIY</sequence>
<gene>
    <name evidence="2" type="ORF">BBV17_28420</name>
</gene>
<evidence type="ECO:0000313" key="3">
    <source>
        <dbReference type="Proteomes" id="UP000180194"/>
    </source>
</evidence>